<accession>A0A5N6J4W5</accession>
<dbReference type="Proteomes" id="UP000326289">
    <property type="component" value="Unassembled WGS sequence"/>
</dbReference>
<dbReference type="EMBL" id="ML732793">
    <property type="protein sequence ID" value="KAB8273836.1"/>
    <property type="molecule type" value="Genomic_DNA"/>
</dbReference>
<protein>
    <submittedName>
        <fullName evidence="1">Uncharacterized protein</fullName>
    </submittedName>
</protein>
<evidence type="ECO:0000313" key="2">
    <source>
        <dbReference type="Proteomes" id="UP000326289"/>
    </source>
</evidence>
<evidence type="ECO:0000313" key="1">
    <source>
        <dbReference type="EMBL" id="KAB8273836.1"/>
    </source>
</evidence>
<proteinExistence type="predicted"/>
<name>A0A5N6J4W5_9EURO</name>
<reference evidence="1 2" key="1">
    <citation type="submission" date="2019-04" db="EMBL/GenBank/DDBJ databases">
        <title>Fungal friends and foes A comparative genomics study of 23 Aspergillus species from section Flavi.</title>
        <authorList>
            <consortium name="DOE Joint Genome Institute"/>
            <person name="Kjaerbolling I."/>
            <person name="Vesth T.C."/>
            <person name="Frisvad J.C."/>
            <person name="Nybo J.L."/>
            <person name="Theobald S."/>
            <person name="Kildgaard S."/>
            <person name="Petersen T.I."/>
            <person name="Kuo A."/>
            <person name="Sato A."/>
            <person name="Lyhne E.K."/>
            <person name="Kogle M.E."/>
            <person name="Wiebenga A."/>
            <person name="Kun R.S."/>
            <person name="Lubbers R.J."/>
            <person name="Makela M.R."/>
            <person name="Barry K."/>
            <person name="Chovatia M."/>
            <person name="Clum A."/>
            <person name="Daum C."/>
            <person name="Haridas S."/>
            <person name="He G."/>
            <person name="LaButti K."/>
            <person name="Lipzen A."/>
            <person name="Mondo S."/>
            <person name="Pangilinan J."/>
            <person name="Riley R."/>
            <person name="Salamov A."/>
            <person name="Simmons B.A."/>
            <person name="Magnuson J.K."/>
            <person name="Henrissat B."/>
            <person name="Mortensen U.H."/>
            <person name="Larsen T.O."/>
            <person name="De vries R.P."/>
            <person name="Grigoriev I.V."/>
            <person name="Machida M."/>
            <person name="Baker S.E."/>
            <person name="Andersen M.R."/>
        </authorList>
    </citation>
    <scope>NUCLEOTIDE SEQUENCE [LARGE SCALE GENOMIC DNA]</scope>
    <source>
        <strain evidence="1 2">CBS 117635</strain>
    </source>
</reference>
<dbReference type="AlphaFoldDB" id="A0A5N6J4W5"/>
<keyword evidence="2" id="KW-1185">Reference proteome</keyword>
<gene>
    <name evidence="1" type="ORF">BDV30DRAFT_238362</name>
</gene>
<organism evidence="1 2">
    <name type="scientific">Aspergillus minisclerotigenes</name>
    <dbReference type="NCBI Taxonomy" id="656917"/>
    <lineage>
        <taxon>Eukaryota</taxon>
        <taxon>Fungi</taxon>
        <taxon>Dikarya</taxon>
        <taxon>Ascomycota</taxon>
        <taxon>Pezizomycotina</taxon>
        <taxon>Eurotiomycetes</taxon>
        <taxon>Eurotiomycetidae</taxon>
        <taxon>Eurotiales</taxon>
        <taxon>Aspergillaceae</taxon>
        <taxon>Aspergillus</taxon>
        <taxon>Aspergillus subgen. Circumdati</taxon>
    </lineage>
</organism>
<sequence length="100" mass="11617">MSTPLRAFSRVLGLIGKSNQKYTLLDPLLQHKDKPCNGWIAARENDPMVQFVIKQPNDDDSPEWPDFTKEMEMQELFRRSHYIRQMADVILPSLDSEPPC</sequence>